<comment type="caution">
    <text evidence="4">The sequence shown here is derived from an EMBL/GenBank/DDBJ whole genome shotgun (WGS) entry which is preliminary data.</text>
</comment>
<evidence type="ECO:0000256" key="3">
    <source>
        <dbReference type="ARBA" id="ARBA00023315"/>
    </source>
</evidence>
<evidence type="ECO:0008006" key="6">
    <source>
        <dbReference type="Google" id="ProtNLM"/>
    </source>
</evidence>
<dbReference type="PANTHER" id="PTHR31623">
    <property type="entry name" value="F21J9.9"/>
    <property type="match status" value="1"/>
</dbReference>
<accession>A0A834Z2R6</accession>
<reference evidence="4 5" key="1">
    <citation type="submission" date="2020-04" db="EMBL/GenBank/DDBJ databases">
        <title>Plant Genome Project.</title>
        <authorList>
            <person name="Zhang R.-G."/>
        </authorList>
    </citation>
    <scope>NUCLEOTIDE SEQUENCE [LARGE SCALE GENOMIC DNA]</scope>
    <source>
        <strain evidence="4">YNK0</strain>
        <tissue evidence="4">Leaf</tissue>
    </source>
</reference>
<dbReference type="AlphaFoldDB" id="A0A834Z2R6"/>
<evidence type="ECO:0000313" key="5">
    <source>
        <dbReference type="Proteomes" id="UP000655225"/>
    </source>
</evidence>
<proteinExistence type="inferred from homology"/>
<dbReference type="Proteomes" id="UP000655225">
    <property type="component" value="Unassembled WGS sequence"/>
</dbReference>
<gene>
    <name evidence="4" type="ORF">HHK36_015725</name>
</gene>
<dbReference type="OrthoDB" id="671439at2759"/>
<dbReference type="EMBL" id="JABCRI010000010">
    <property type="protein sequence ID" value="KAF8399854.1"/>
    <property type="molecule type" value="Genomic_DNA"/>
</dbReference>
<protein>
    <recommendedName>
        <fullName evidence="6">Vinorine synthase</fullName>
    </recommendedName>
</protein>
<organism evidence="4 5">
    <name type="scientific">Tetracentron sinense</name>
    <name type="common">Spur-leaf</name>
    <dbReference type="NCBI Taxonomy" id="13715"/>
    <lineage>
        <taxon>Eukaryota</taxon>
        <taxon>Viridiplantae</taxon>
        <taxon>Streptophyta</taxon>
        <taxon>Embryophyta</taxon>
        <taxon>Tracheophyta</taxon>
        <taxon>Spermatophyta</taxon>
        <taxon>Magnoliopsida</taxon>
        <taxon>Trochodendrales</taxon>
        <taxon>Trochodendraceae</taxon>
        <taxon>Tetracentron</taxon>
    </lineage>
</organism>
<name>A0A834Z2R6_TETSI</name>
<dbReference type="InterPro" id="IPR023213">
    <property type="entry name" value="CAT-like_dom_sf"/>
</dbReference>
<keyword evidence="5" id="KW-1185">Reference proteome</keyword>
<keyword evidence="3" id="KW-0012">Acyltransferase</keyword>
<sequence length="422" mass="47110">MSEMKVEIISRETIKPSSPTPHHLTNFLLSSPDQFSPPVYIPIFLFYSAPVDCNIERRDRLKKSLSFTLTRFYPLAGKIKDCMSVDCNDDGAEYFEAQVSGTELSDVLGQPKVDVLKQLLPGEPNSTLTEVLLAIQVNIFDCGGLAIAVCISHKIADATSLATFVGSWSAMARGATDEIVSPSFELASLFPPRDLSGFMPLPTAWNTKDKIVTKRFVFEASKIAALRATCTCVKCPTRVEALSAFIWRRFLALVGDQGEVVHVLAHIVNIRGRMDPPLPEHSFGNVWLATVGILLPGRKSEDMELEGVVRDAIRRIDGEYVRKLQEGDEYMKNVIRMCEESTKGEVVNLAFSSWCKFPFYQVDFGWGKPTWVSSITLPFKNAVLFMDTKSGDGIEAWVNLLEKDMAEFERDQELLQFATPEC</sequence>
<dbReference type="Gene3D" id="3.30.559.10">
    <property type="entry name" value="Chloramphenicol acetyltransferase-like domain"/>
    <property type="match status" value="2"/>
</dbReference>
<comment type="similarity">
    <text evidence="1">Belongs to the plant acyltransferase family.</text>
</comment>
<evidence type="ECO:0000256" key="2">
    <source>
        <dbReference type="ARBA" id="ARBA00022679"/>
    </source>
</evidence>
<dbReference type="Pfam" id="PF02458">
    <property type="entry name" value="Transferase"/>
    <property type="match status" value="1"/>
</dbReference>
<keyword evidence="2" id="KW-0808">Transferase</keyword>
<dbReference type="GO" id="GO:0016746">
    <property type="term" value="F:acyltransferase activity"/>
    <property type="evidence" value="ECO:0007669"/>
    <property type="project" value="UniProtKB-KW"/>
</dbReference>
<evidence type="ECO:0000256" key="1">
    <source>
        <dbReference type="ARBA" id="ARBA00009861"/>
    </source>
</evidence>
<evidence type="ECO:0000313" key="4">
    <source>
        <dbReference type="EMBL" id="KAF8399854.1"/>
    </source>
</evidence>
<dbReference type="PANTHER" id="PTHR31623:SF25">
    <property type="entry name" value="VINORINE SYNTHASE-LIKE"/>
    <property type="match status" value="1"/>
</dbReference>
<dbReference type="OMA" id="MAKEDMA"/>